<accession>A0A923NCX4</accession>
<dbReference type="GO" id="GO:0004497">
    <property type="term" value="F:monooxygenase activity"/>
    <property type="evidence" value="ECO:0007669"/>
    <property type="project" value="UniProtKB-KW"/>
</dbReference>
<dbReference type="InterPro" id="IPR007138">
    <property type="entry name" value="ABM_dom"/>
</dbReference>
<evidence type="ECO:0000313" key="3">
    <source>
        <dbReference type="Proteomes" id="UP000644115"/>
    </source>
</evidence>
<dbReference type="InterPro" id="IPR050744">
    <property type="entry name" value="AI-2_Isomerase_LsrG"/>
</dbReference>
<dbReference type="SUPFAM" id="SSF54909">
    <property type="entry name" value="Dimeric alpha+beta barrel"/>
    <property type="match status" value="1"/>
</dbReference>
<evidence type="ECO:0000313" key="2">
    <source>
        <dbReference type="EMBL" id="MBC5999901.1"/>
    </source>
</evidence>
<dbReference type="AlphaFoldDB" id="A0A923NCX4"/>
<protein>
    <submittedName>
        <fullName evidence="2">Antibiotic biosynthesis monooxygenase</fullName>
    </submittedName>
</protein>
<dbReference type="PANTHER" id="PTHR33336:SF3">
    <property type="entry name" value="ABM DOMAIN-CONTAINING PROTEIN"/>
    <property type="match status" value="1"/>
</dbReference>
<comment type="caution">
    <text evidence="2">The sequence shown here is derived from an EMBL/GenBank/DDBJ whole genome shotgun (WGS) entry which is preliminary data.</text>
</comment>
<keyword evidence="2" id="KW-0560">Oxidoreductase</keyword>
<dbReference type="Pfam" id="PF03992">
    <property type="entry name" value="ABM"/>
    <property type="match status" value="1"/>
</dbReference>
<proteinExistence type="predicted"/>
<keyword evidence="2" id="KW-0503">Monooxygenase</keyword>
<gene>
    <name evidence="2" type="ORF">H8876_07810</name>
</gene>
<keyword evidence="3" id="KW-1185">Reference proteome</keyword>
<sequence>MTALTMLVTYKAKPGMRQTYVQQLRSSGILKKIREENGCLSYDFYFSEEDENTLLLVEQWQDADCQKIHLEQPHMKEAMAVKEQYIDQTSVVKASTL</sequence>
<dbReference type="RefSeq" id="WP_177265290.1">
    <property type="nucleotide sequence ID" value="NZ_JACRWC010000100.1"/>
</dbReference>
<dbReference type="PANTHER" id="PTHR33336">
    <property type="entry name" value="QUINOL MONOOXYGENASE YGIN-RELATED"/>
    <property type="match status" value="1"/>
</dbReference>
<dbReference type="Gene3D" id="3.30.70.100">
    <property type="match status" value="1"/>
</dbReference>
<organism evidence="2 3">
    <name type="scientific">Lentihominibacter faecis</name>
    <dbReference type="NCBI Taxonomy" id="2764712"/>
    <lineage>
        <taxon>Bacteria</taxon>
        <taxon>Bacillati</taxon>
        <taxon>Bacillota</taxon>
        <taxon>Clostridia</taxon>
        <taxon>Peptostreptococcales</taxon>
        <taxon>Anaerovoracaceae</taxon>
        <taxon>Lentihominibacter</taxon>
    </lineage>
</organism>
<feature type="domain" description="ABM" evidence="1">
    <location>
        <begin position="4"/>
        <end position="97"/>
    </location>
</feature>
<name>A0A923NCX4_9FIRM</name>
<evidence type="ECO:0000259" key="1">
    <source>
        <dbReference type="PROSITE" id="PS51725"/>
    </source>
</evidence>
<reference evidence="2" key="1">
    <citation type="submission" date="2020-08" db="EMBL/GenBank/DDBJ databases">
        <authorList>
            <person name="Liu C."/>
            <person name="Sun Q."/>
        </authorList>
    </citation>
    <scope>NUCLEOTIDE SEQUENCE</scope>
    <source>
        <strain evidence="2">BX16</strain>
    </source>
</reference>
<dbReference type="Proteomes" id="UP000644115">
    <property type="component" value="Unassembled WGS sequence"/>
</dbReference>
<dbReference type="EMBL" id="JACRWC010000100">
    <property type="protein sequence ID" value="MBC5999901.1"/>
    <property type="molecule type" value="Genomic_DNA"/>
</dbReference>
<dbReference type="InterPro" id="IPR011008">
    <property type="entry name" value="Dimeric_a/b-barrel"/>
</dbReference>
<dbReference type="PROSITE" id="PS51725">
    <property type="entry name" value="ABM"/>
    <property type="match status" value="1"/>
</dbReference>